<reference evidence="1 2" key="2">
    <citation type="journal article" date="2022" name="Mol. Ecol. Resour.">
        <title>The genomes of chicory, endive, great burdock and yacon provide insights into Asteraceae paleo-polyploidization history and plant inulin production.</title>
        <authorList>
            <person name="Fan W."/>
            <person name="Wang S."/>
            <person name="Wang H."/>
            <person name="Wang A."/>
            <person name="Jiang F."/>
            <person name="Liu H."/>
            <person name="Zhao H."/>
            <person name="Xu D."/>
            <person name="Zhang Y."/>
        </authorList>
    </citation>
    <scope>NUCLEOTIDE SEQUENCE [LARGE SCALE GENOMIC DNA]</scope>
    <source>
        <strain evidence="2">cv. Yunnan</strain>
        <tissue evidence="1">Leaves</tissue>
    </source>
</reference>
<organism evidence="1 2">
    <name type="scientific">Smallanthus sonchifolius</name>
    <dbReference type="NCBI Taxonomy" id="185202"/>
    <lineage>
        <taxon>Eukaryota</taxon>
        <taxon>Viridiplantae</taxon>
        <taxon>Streptophyta</taxon>
        <taxon>Embryophyta</taxon>
        <taxon>Tracheophyta</taxon>
        <taxon>Spermatophyta</taxon>
        <taxon>Magnoliopsida</taxon>
        <taxon>eudicotyledons</taxon>
        <taxon>Gunneridae</taxon>
        <taxon>Pentapetalae</taxon>
        <taxon>asterids</taxon>
        <taxon>campanulids</taxon>
        <taxon>Asterales</taxon>
        <taxon>Asteraceae</taxon>
        <taxon>Asteroideae</taxon>
        <taxon>Heliantheae alliance</taxon>
        <taxon>Millerieae</taxon>
        <taxon>Smallanthus</taxon>
    </lineage>
</organism>
<sequence>MSKRPPPGPVAVLRGHRASVMDVCFHPSQNLVYSYTTKIRIYNYRKGNPLAILKYHHATCNAISFAADCKQMALASEDTTVALWELYPPSSST</sequence>
<protein>
    <submittedName>
        <fullName evidence="1">Uncharacterized protein</fullName>
    </submittedName>
</protein>
<keyword evidence="2" id="KW-1185">Reference proteome</keyword>
<dbReference type="EMBL" id="CM042034">
    <property type="protein sequence ID" value="KAI3762766.1"/>
    <property type="molecule type" value="Genomic_DNA"/>
</dbReference>
<gene>
    <name evidence="1" type="ORF">L1987_53207</name>
</gene>
<dbReference type="Proteomes" id="UP001056120">
    <property type="component" value="Linkage Group LG17"/>
</dbReference>
<comment type="caution">
    <text evidence="1">The sequence shown here is derived from an EMBL/GenBank/DDBJ whole genome shotgun (WGS) entry which is preliminary data.</text>
</comment>
<proteinExistence type="predicted"/>
<name>A0ACB9EVL8_9ASTR</name>
<evidence type="ECO:0000313" key="1">
    <source>
        <dbReference type="EMBL" id="KAI3762766.1"/>
    </source>
</evidence>
<accession>A0ACB9EVL8</accession>
<evidence type="ECO:0000313" key="2">
    <source>
        <dbReference type="Proteomes" id="UP001056120"/>
    </source>
</evidence>
<reference evidence="2" key="1">
    <citation type="journal article" date="2022" name="Mol. Ecol. Resour.">
        <title>The genomes of chicory, endive, great burdock and yacon provide insights into Asteraceae palaeo-polyploidization history and plant inulin production.</title>
        <authorList>
            <person name="Fan W."/>
            <person name="Wang S."/>
            <person name="Wang H."/>
            <person name="Wang A."/>
            <person name="Jiang F."/>
            <person name="Liu H."/>
            <person name="Zhao H."/>
            <person name="Xu D."/>
            <person name="Zhang Y."/>
        </authorList>
    </citation>
    <scope>NUCLEOTIDE SEQUENCE [LARGE SCALE GENOMIC DNA]</scope>
    <source>
        <strain evidence="2">cv. Yunnan</strain>
    </source>
</reference>